<sequence>MKQIGNLAIVCARRKDVTLRIEQGRVMVLLDGTYAPTAFFTDWDDDDTILSIIHELNFGHCAPKNQ</sequence>
<dbReference type="EMBL" id="JAGZGG010000018">
    <property type="protein sequence ID" value="MBS5332531.1"/>
    <property type="molecule type" value="Genomic_DNA"/>
</dbReference>
<comment type="caution">
    <text evidence="1">The sequence shown here is derived from an EMBL/GenBank/DDBJ whole genome shotgun (WGS) entry which is preliminary data.</text>
</comment>
<evidence type="ECO:0000313" key="1">
    <source>
        <dbReference type="EMBL" id="MBS5332531.1"/>
    </source>
</evidence>
<dbReference type="AlphaFoldDB" id="A0A943DA54"/>
<proteinExistence type="predicted"/>
<dbReference type="Proteomes" id="UP000759273">
    <property type="component" value="Unassembled WGS sequence"/>
</dbReference>
<name>A0A943DA54_9FIRM</name>
<accession>A0A943DA54</accession>
<reference evidence="1" key="1">
    <citation type="submission" date="2021-02" db="EMBL/GenBank/DDBJ databases">
        <title>Infant gut strain persistence is associated with maternal origin, phylogeny, and functional potential including surface adhesion and iron acquisition.</title>
        <authorList>
            <person name="Lou Y.C."/>
        </authorList>
    </citation>
    <scope>NUCLEOTIDE SEQUENCE</scope>
    <source>
        <strain evidence="1">L3_101_000M1_dasL3_101_000M1_concoct_87</strain>
    </source>
</reference>
<organism evidence="1 2">
    <name type="scientific">Subdoligranulum variabile</name>
    <dbReference type="NCBI Taxonomy" id="214851"/>
    <lineage>
        <taxon>Bacteria</taxon>
        <taxon>Bacillati</taxon>
        <taxon>Bacillota</taxon>
        <taxon>Clostridia</taxon>
        <taxon>Eubacteriales</taxon>
        <taxon>Oscillospiraceae</taxon>
        <taxon>Subdoligranulum</taxon>
    </lineage>
</organism>
<evidence type="ECO:0000313" key="2">
    <source>
        <dbReference type="Proteomes" id="UP000759273"/>
    </source>
</evidence>
<gene>
    <name evidence="1" type="ORF">KHY36_08395</name>
</gene>
<protein>
    <submittedName>
        <fullName evidence="1">Uncharacterized protein</fullName>
    </submittedName>
</protein>